<protein>
    <submittedName>
        <fullName evidence="1">SAM-dependent methyltransferase</fullName>
        <ecNumber evidence="1">2.1.1.-</ecNumber>
    </submittedName>
</protein>
<dbReference type="RefSeq" id="WP_317786452.1">
    <property type="nucleotide sequence ID" value="NZ_AP028461.1"/>
</dbReference>
<name>A0ABW4A6G7_9ACTN</name>
<dbReference type="GO" id="GO:0008168">
    <property type="term" value="F:methyltransferase activity"/>
    <property type="evidence" value="ECO:0007669"/>
    <property type="project" value="UniProtKB-KW"/>
</dbReference>
<organism evidence="1 2">
    <name type="scientific">Actinoplanes sichuanensis</name>
    <dbReference type="NCBI Taxonomy" id="512349"/>
    <lineage>
        <taxon>Bacteria</taxon>
        <taxon>Bacillati</taxon>
        <taxon>Actinomycetota</taxon>
        <taxon>Actinomycetes</taxon>
        <taxon>Micromonosporales</taxon>
        <taxon>Micromonosporaceae</taxon>
        <taxon>Actinoplanes</taxon>
    </lineage>
</organism>
<comment type="caution">
    <text evidence="1">The sequence shown here is derived from an EMBL/GenBank/DDBJ whole genome shotgun (WGS) entry which is preliminary data.</text>
</comment>
<dbReference type="Proteomes" id="UP001597183">
    <property type="component" value="Unassembled WGS sequence"/>
</dbReference>
<dbReference type="EMBL" id="JBHTMK010000016">
    <property type="protein sequence ID" value="MFD1366266.1"/>
    <property type="molecule type" value="Genomic_DNA"/>
</dbReference>
<keyword evidence="2" id="KW-1185">Reference proteome</keyword>
<keyword evidence="1" id="KW-0489">Methyltransferase</keyword>
<dbReference type="Pfam" id="PF04672">
    <property type="entry name" value="Methyltransf_19"/>
    <property type="match status" value="1"/>
</dbReference>
<dbReference type="SUPFAM" id="SSF53335">
    <property type="entry name" value="S-adenosyl-L-methionine-dependent methyltransferases"/>
    <property type="match status" value="1"/>
</dbReference>
<evidence type="ECO:0000313" key="1">
    <source>
        <dbReference type="EMBL" id="MFD1366266.1"/>
    </source>
</evidence>
<dbReference type="GO" id="GO:0032259">
    <property type="term" value="P:methylation"/>
    <property type="evidence" value="ECO:0007669"/>
    <property type="project" value="UniProtKB-KW"/>
</dbReference>
<accession>A0ABW4A6G7</accession>
<dbReference type="InterPro" id="IPR029063">
    <property type="entry name" value="SAM-dependent_MTases_sf"/>
</dbReference>
<dbReference type="Gene3D" id="3.40.50.150">
    <property type="entry name" value="Vaccinia Virus protein VP39"/>
    <property type="match status" value="1"/>
</dbReference>
<reference evidence="2" key="1">
    <citation type="journal article" date="2019" name="Int. J. Syst. Evol. Microbiol.">
        <title>The Global Catalogue of Microorganisms (GCM) 10K type strain sequencing project: providing services to taxonomists for standard genome sequencing and annotation.</title>
        <authorList>
            <consortium name="The Broad Institute Genomics Platform"/>
            <consortium name="The Broad Institute Genome Sequencing Center for Infectious Disease"/>
            <person name="Wu L."/>
            <person name="Ma J."/>
        </authorList>
    </citation>
    <scope>NUCLEOTIDE SEQUENCE [LARGE SCALE GENOMIC DNA]</scope>
    <source>
        <strain evidence="2">CCM 7526</strain>
    </source>
</reference>
<gene>
    <name evidence="1" type="ORF">ACFQ5G_13005</name>
</gene>
<keyword evidence="1" id="KW-0808">Transferase</keyword>
<proteinExistence type="predicted"/>
<dbReference type="InterPro" id="IPR006764">
    <property type="entry name" value="SAM_dep_MeTrfase_SAV2177_type"/>
</dbReference>
<dbReference type="PIRSF" id="PIRSF017393">
    <property type="entry name" value="MTase_SAV2177"/>
    <property type="match status" value="1"/>
</dbReference>
<sequence>MSTVPSPIDPNRPSAARIYDALLGGTHNFAADRAVASRAAEILPEIPLIARANRDFLHRVVRYATARGIRQFLDLGSGIPTERNVHEVARAEAPDTRVVYVDTDPTAVLYARHMLDDDEQTAIVHGDLLDPATVLATPAVRGLLDPSRPVAVLLIAVLHFVPDGPELDSALHAYRAAAAPGSLLAISHATACGSPELTARIAELYGRSGTPLVLRDADRVAEFFDGWELVEPGLVLGPLWRPDGDPVSDAERFLTLAGVASR</sequence>
<dbReference type="EC" id="2.1.1.-" evidence="1"/>
<evidence type="ECO:0000313" key="2">
    <source>
        <dbReference type="Proteomes" id="UP001597183"/>
    </source>
</evidence>